<dbReference type="AlphaFoldDB" id="A0A5N5JFH6"/>
<dbReference type="Pfam" id="PF00656">
    <property type="entry name" value="Peptidase_C14"/>
    <property type="match status" value="1"/>
</dbReference>
<dbReference type="GO" id="GO:0004197">
    <property type="term" value="F:cysteine-type endopeptidase activity"/>
    <property type="evidence" value="ECO:0007669"/>
    <property type="project" value="InterPro"/>
</dbReference>
<dbReference type="InterPro" id="IPR011600">
    <property type="entry name" value="Pept_C14_caspase"/>
</dbReference>
<comment type="caution">
    <text evidence="4">The sequence shown here is derived from an EMBL/GenBank/DDBJ whole genome shotgun (WGS) entry which is preliminary data.</text>
</comment>
<dbReference type="NCBIfam" id="TIGR01053">
    <property type="entry name" value="LSD1"/>
    <property type="match status" value="1"/>
</dbReference>
<dbReference type="Proteomes" id="UP000326939">
    <property type="component" value="Chromosome 17"/>
</dbReference>
<evidence type="ECO:0000313" key="5">
    <source>
        <dbReference type="Proteomes" id="UP000326939"/>
    </source>
</evidence>
<evidence type="ECO:0000259" key="2">
    <source>
        <dbReference type="Pfam" id="PF00656"/>
    </source>
</evidence>
<evidence type="ECO:0000256" key="1">
    <source>
        <dbReference type="ARBA" id="ARBA00009005"/>
    </source>
</evidence>
<evidence type="ECO:0000259" key="3">
    <source>
        <dbReference type="Pfam" id="PF06943"/>
    </source>
</evidence>
<dbReference type="Pfam" id="PF06943">
    <property type="entry name" value="zf-LSD1"/>
    <property type="match status" value="1"/>
</dbReference>
<dbReference type="GO" id="GO:0006508">
    <property type="term" value="P:proteolysis"/>
    <property type="evidence" value="ECO:0007669"/>
    <property type="project" value="InterPro"/>
</dbReference>
<proteinExistence type="inferred from homology"/>
<dbReference type="InterPro" id="IPR005735">
    <property type="entry name" value="Znf_LSD1"/>
</dbReference>
<sequence>MAPQDLVRGAICDQRLLNLTNNAIYLGLEPSIYFVQSQPHHSRKEKEMAIENCSRCGVQLVVPQDAQTIRCAVCQAITRVHSYYPLAQARESATRFTSGLISMVSSNISGMTGSVSSSSYPVPGYGGYYAQPSIRPVLQLPLPSMHGRKRALLCGVSYRGKSYKIKGSINDVKCMRYFLVEKFGFPNDSILMLTEDETNPLKIPTKENIRLALRWLVQGCQPGDSLVFHFSGHGSKQLDYDMDEVDGFDETLCPLDYETRGMIVDDEINETIVRPLPQGATLHAIIDACYSQTVLDLPFVCRMNREGYYTWEDQTRSPYKGTSGGLAFCISACDDNQTSVDTTFSVVSILQALAGNASTGALTYCFIQAVQNEPGLTYGRLLNSMRQVIRGAKTGGLRLNGPIASLVNKALFNTEITQEPQLSSSETFDIYAKQFIL</sequence>
<dbReference type="Gene3D" id="3.40.50.12660">
    <property type="match status" value="1"/>
</dbReference>
<gene>
    <name evidence="4" type="ORF">DKX38_026723</name>
</gene>
<dbReference type="GO" id="GO:0005737">
    <property type="term" value="C:cytoplasm"/>
    <property type="evidence" value="ECO:0007669"/>
    <property type="project" value="TreeGrafter"/>
</dbReference>
<keyword evidence="5" id="KW-1185">Reference proteome</keyword>
<comment type="similarity">
    <text evidence="1">Belongs to the peptidase C14B family.</text>
</comment>
<reference evidence="5" key="1">
    <citation type="journal article" date="2019" name="Gigascience">
        <title>De novo genome assembly of the endangered Acer yangbiense, a plant species with extremely small populations endemic to Yunnan Province, China.</title>
        <authorList>
            <person name="Yang J."/>
            <person name="Wariss H.M."/>
            <person name="Tao L."/>
            <person name="Zhang R."/>
            <person name="Yun Q."/>
            <person name="Hollingsworth P."/>
            <person name="Dao Z."/>
            <person name="Luo G."/>
            <person name="Guo H."/>
            <person name="Ma Y."/>
            <person name="Sun W."/>
        </authorList>
    </citation>
    <scope>NUCLEOTIDE SEQUENCE [LARGE SCALE GENOMIC DNA]</scope>
    <source>
        <strain evidence="5">cv. br00</strain>
    </source>
</reference>
<dbReference type="EMBL" id="VDCV01000017">
    <property type="protein sequence ID" value="KAB5516075.1"/>
    <property type="molecule type" value="Genomic_DNA"/>
</dbReference>
<organism evidence="4 5">
    <name type="scientific">Salix brachista</name>
    <dbReference type="NCBI Taxonomy" id="2182728"/>
    <lineage>
        <taxon>Eukaryota</taxon>
        <taxon>Viridiplantae</taxon>
        <taxon>Streptophyta</taxon>
        <taxon>Embryophyta</taxon>
        <taxon>Tracheophyta</taxon>
        <taxon>Spermatophyta</taxon>
        <taxon>Magnoliopsida</taxon>
        <taxon>eudicotyledons</taxon>
        <taxon>Gunneridae</taxon>
        <taxon>Pentapetalae</taxon>
        <taxon>rosids</taxon>
        <taxon>fabids</taxon>
        <taxon>Malpighiales</taxon>
        <taxon>Salicaceae</taxon>
        <taxon>Saliceae</taxon>
        <taxon>Salix</taxon>
    </lineage>
</organism>
<dbReference type="InterPro" id="IPR050452">
    <property type="entry name" value="Metacaspase"/>
</dbReference>
<feature type="domain" description="Zinc finger LSD1-type" evidence="3">
    <location>
        <begin position="53"/>
        <end position="77"/>
    </location>
</feature>
<name>A0A5N5JFH6_9ROSI</name>
<dbReference type="PANTHER" id="PTHR48104">
    <property type="entry name" value="METACASPASE-4"/>
    <property type="match status" value="1"/>
</dbReference>
<accession>A0A5N5JFH6</accession>
<protein>
    <submittedName>
        <fullName evidence="4">Uncharacterized protein</fullName>
    </submittedName>
</protein>
<evidence type="ECO:0000313" key="4">
    <source>
        <dbReference type="EMBL" id="KAB5516075.1"/>
    </source>
</evidence>
<dbReference type="PANTHER" id="PTHR48104:SF17">
    <property type="entry name" value="METACASPASE-3"/>
    <property type="match status" value="1"/>
</dbReference>
<feature type="domain" description="Peptidase C14 caspase" evidence="2">
    <location>
        <begin position="148"/>
        <end position="427"/>
    </location>
</feature>